<dbReference type="AlphaFoldDB" id="A0AB34KKZ0"/>
<feature type="repeat" description="WD" evidence="9">
    <location>
        <begin position="243"/>
        <end position="285"/>
    </location>
</feature>
<evidence type="ECO:0000256" key="4">
    <source>
        <dbReference type="ARBA" id="ARBA00022723"/>
    </source>
</evidence>
<keyword evidence="3 9" id="KW-0853">WD repeat</keyword>
<accession>A0AB34KKZ0</accession>
<dbReference type="Gene3D" id="2.130.10.10">
    <property type="entry name" value="YVTN repeat-like/Quinoprotein amine dehydrogenase"/>
    <property type="match status" value="2"/>
</dbReference>
<dbReference type="EMBL" id="JAAQHG020000018">
    <property type="protein sequence ID" value="KAL1585629.1"/>
    <property type="molecule type" value="Genomic_DNA"/>
</dbReference>
<evidence type="ECO:0000256" key="3">
    <source>
        <dbReference type="ARBA" id="ARBA00022574"/>
    </source>
</evidence>
<evidence type="ECO:0000256" key="2">
    <source>
        <dbReference type="ARBA" id="ARBA00015098"/>
    </source>
</evidence>
<organism evidence="12 13">
    <name type="scientific">Cladosporium halotolerans</name>
    <dbReference type="NCBI Taxonomy" id="1052096"/>
    <lineage>
        <taxon>Eukaryota</taxon>
        <taxon>Fungi</taxon>
        <taxon>Dikarya</taxon>
        <taxon>Ascomycota</taxon>
        <taxon>Pezizomycotina</taxon>
        <taxon>Dothideomycetes</taxon>
        <taxon>Dothideomycetidae</taxon>
        <taxon>Cladosporiales</taxon>
        <taxon>Cladosporiaceae</taxon>
        <taxon>Cladosporium</taxon>
    </lineage>
</organism>
<dbReference type="GO" id="GO:0005774">
    <property type="term" value="C:vacuolar membrane"/>
    <property type="evidence" value="ECO:0007669"/>
    <property type="project" value="TreeGrafter"/>
</dbReference>
<evidence type="ECO:0000259" key="11">
    <source>
        <dbReference type="PROSITE" id="PS50089"/>
    </source>
</evidence>
<feature type="compositionally biased region" description="Polar residues" evidence="10">
    <location>
        <begin position="1"/>
        <end position="16"/>
    </location>
</feature>
<dbReference type="GeneID" id="96007535"/>
<gene>
    <name evidence="12" type="ORF">WHR41_06092</name>
</gene>
<feature type="domain" description="RING-type" evidence="11">
    <location>
        <begin position="840"/>
        <end position="891"/>
    </location>
</feature>
<evidence type="ECO:0000256" key="6">
    <source>
        <dbReference type="ARBA" id="ARBA00022771"/>
    </source>
</evidence>
<comment type="similarity">
    <text evidence="1">Belongs to the WD repeat RTC1 family.</text>
</comment>
<dbReference type="InterPro" id="IPR015943">
    <property type="entry name" value="WD40/YVTN_repeat-like_dom_sf"/>
</dbReference>
<dbReference type="InterPro" id="IPR036322">
    <property type="entry name" value="WD40_repeat_dom_sf"/>
</dbReference>
<dbReference type="GO" id="GO:0061700">
    <property type="term" value="C:GATOR2 complex"/>
    <property type="evidence" value="ECO:0007669"/>
    <property type="project" value="TreeGrafter"/>
</dbReference>
<evidence type="ECO:0000256" key="8">
    <source>
        <dbReference type="PROSITE-ProRule" id="PRU00175"/>
    </source>
</evidence>
<dbReference type="SMART" id="SM00184">
    <property type="entry name" value="RING"/>
    <property type="match status" value="1"/>
</dbReference>
<feature type="compositionally biased region" description="Polar residues" evidence="10">
    <location>
        <begin position="224"/>
        <end position="243"/>
    </location>
</feature>
<proteinExistence type="inferred from homology"/>
<comment type="caution">
    <text evidence="12">The sequence shown here is derived from an EMBL/GenBank/DDBJ whole genome shotgun (WGS) entry which is preliminary data.</text>
</comment>
<feature type="compositionally biased region" description="Low complexity" evidence="10">
    <location>
        <begin position="509"/>
        <end position="518"/>
    </location>
</feature>
<evidence type="ECO:0000256" key="10">
    <source>
        <dbReference type="SAM" id="MobiDB-lite"/>
    </source>
</evidence>
<dbReference type="Pfam" id="PF00400">
    <property type="entry name" value="WD40"/>
    <property type="match status" value="2"/>
</dbReference>
<evidence type="ECO:0000256" key="7">
    <source>
        <dbReference type="ARBA" id="ARBA00022833"/>
    </source>
</evidence>
<feature type="repeat" description="WD" evidence="9">
    <location>
        <begin position="182"/>
        <end position="224"/>
    </location>
</feature>
<dbReference type="PROSITE" id="PS00678">
    <property type="entry name" value="WD_REPEATS_1"/>
    <property type="match status" value="1"/>
</dbReference>
<dbReference type="InterPro" id="IPR001680">
    <property type="entry name" value="WD40_rpt"/>
</dbReference>
<dbReference type="InterPro" id="IPR037590">
    <property type="entry name" value="WDR24"/>
</dbReference>
<feature type="region of interest" description="Disordered" evidence="10">
    <location>
        <begin position="1"/>
        <end position="32"/>
    </location>
</feature>
<dbReference type="GO" id="GO:0016239">
    <property type="term" value="P:positive regulation of macroautophagy"/>
    <property type="evidence" value="ECO:0007669"/>
    <property type="project" value="TreeGrafter"/>
</dbReference>
<dbReference type="PANTHER" id="PTHR46200:SF1">
    <property type="entry name" value="GATOR COMPLEX PROTEIN WDR24"/>
    <property type="match status" value="1"/>
</dbReference>
<dbReference type="GO" id="GO:0008270">
    <property type="term" value="F:zinc ion binding"/>
    <property type="evidence" value="ECO:0007669"/>
    <property type="project" value="UniProtKB-KW"/>
</dbReference>
<keyword evidence="6 8" id="KW-0863">Zinc-finger</keyword>
<dbReference type="Proteomes" id="UP000803884">
    <property type="component" value="Unassembled WGS sequence"/>
</dbReference>
<dbReference type="RefSeq" id="XP_069228735.1">
    <property type="nucleotide sequence ID" value="XM_069374697.1"/>
</dbReference>
<feature type="region of interest" description="Disordered" evidence="10">
    <location>
        <begin position="456"/>
        <end position="485"/>
    </location>
</feature>
<dbReference type="InterPro" id="IPR001841">
    <property type="entry name" value="Znf_RING"/>
</dbReference>
<protein>
    <recommendedName>
        <fullName evidence="2">Restriction of telomere capping protein 1</fullName>
    </recommendedName>
</protein>
<dbReference type="PROSITE" id="PS50082">
    <property type="entry name" value="WD_REPEATS_2"/>
    <property type="match status" value="3"/>
</dbReference>
<dbReference type="GO" id="GO:0005829">
    <property type="term" value="C:cytosol"/>
    <property type="evidence" value="ECO:0007669"/>
    <property type="project" value="TreeGrafter"/>
</dbReference>
<keyword evidence="13" id="KW-1185">Reference proteome</keyword>
<keyword evidence="5" id="KW-0677">Repeat</keyword>
<keyword evidence="7" id="KW-0862">Zinc</keyword>
<dbReference type="SUPFAM" id="SSF50978">
    <property type="entry name" value="WD40 repeat-like"/>
    <property type="match status" value="1"/>
</dbReference>
<dbReference type="SMART" id="SM00320">
    <property type="entry name" value="WD40"/>
    <property type="match status" value="5"/>
</dbReference>
<evidence type="ECO:0000313" key="12">
    <source>
        <dbReference type="EMBL" id="KAL1585629.1"/>
    </source>
</evidence>
<dbReference type="PANTHER" id="PTHR46200">
    <property type="entry name" value="GATOR COMPLEX PROTEIN WDR24"/>
    <property type="match status" value="1"/>
</dbReference>
<dbReference type="PROSITE" id="PS50294">
    <property type="entry name" value="WD_REPEATS_REGION"/>
    <property type="match status" value="2"/>
</dbReference>
<evidence type="ECO:0000256" key="5">
    <source>
        <dbReference type="ARBA" id="ARBA00022737"/>
    </source>
</evidence>
<reference evidence="12 13" key="1">
    <citation type="journal article" date="2020" name="Microbiol. Resour. Announc.">
        <title>Draft Genome Sequence of a Cladosporium Species Isolated from the Mesophotic Ascidian Didemnum maculosum.</title>
        <authorList>
            <person name="Gioti A."/>
            <person name="Siaperas R."/>
            <person name="Nikolaivits E."/>
            <person name="Le Goff G."/>
            <person name="Ouazzani J."/>
            <person name="Kotoulas G."/>
            <person name="Topakas E."/>
        </authorList>
    </citation>
    <scope>NUCLEOTIDE SEQUENCE [LARGE SCALE GENOMIC DNA]</scope>
    <source>
        <strain evidence="12 13">TM138-S3</strain>
    </source>
</reference>
<dbReference type="InterPro" id="IPR019775">
    <property type="entry name" value="WD40_repeat_CS"/>
</dbReference>
<feature type="repeat" description="WD" evidence="9">
    <location>
        <begin position="287"/>
        <end position="328"/>
    </location>
</feature>
<name>A0AB34KKZ0_9PEZI</name>
<evidence type="ECO:0000313" key="13">
    <source>
        <dbReference type="Proteomes" id="UP000803884"/>
    </source>
</evidence>
<feature type="region of interest" description="Disordered" evidence="10">
    <location>
        <begin position="220"/>
        <end position="243"/>
    </location>
</feature>
<evidence type="ECO:0000256" key="1">
    <source>
        <dbReference type="ARBA" id="ARBA00008863"/>
    </source>
</evidence>
<evidence type="ECO:0000256" key="9">
    <source>
        <dbReference type="PROSITE-ProRule" id="PRU00221"/>
    </source>
</evidence>
<dbReference type="PROSITE" id="PS50089">
    <property type="entry name" value="ZF_RING_2"/>
    <property type="match status" value="1"/>
</dbReference>
<dbReference type="GO" id="GO:1904263">
    <property type="term" value="P:positive regulation of TORC1 signaling"/>
    <property type="evidence" value="ECO:0007669"/>
    <property type="project" value="TreeGrafter"/>
</dbReference>
<sequence>MNNDPLRRSSSMSVGTPSHIPSAPPLPAPRPFQRARDAANRIFGYTSRPPSPHGEQDHAFSIVNRFASLGASQNATASHRTGLEINTVSINESGSHALLGGKEIFKTVKVENGVCVEDVNLRTAIRSTPTQASGKIRQIYNIDIDDVAWAKGNSGDYVAAATSSGKIILYDLGHAGLPAAQLHEHYRQVHRITFNPHRGSLLLSGSQDGSVRLWDVRDARRHAGSTQRTSTPTTSKMQSKSKFAGQSDSVRDVKWSPTDGVDFAFGTDSGWVQIWDMRNLKQPKIKIPAHVQACTSVDWHPDGKHVVSAGLEKLIRVWDVSSNNRKKPGWEIKTPYPVSNARWRPPCESSVPGEYGARQTTQVVAAYDRAHPVLHIWDFRRPAFPFREMTPHPEAPTDLLWHSQDLLWTVGRDGAFLQSDIQHARKVMDNFSVNVCAISATGELTAATMQRLPKRILSKPPPSAPTSAPNEQVSSSPDPGIISRSWADDSLDNTFLSAYTDVRRERSFSKSSRLSAASTPPHSLSKSRVAGLEQAFGPHKAHRPQQDTWRIQLPHPAFHIDPAVTAYIASNADVVFEELGAEDKSLANVEEVFAQNVRVHAEAGMIDLAEMWELAGQVTLMHLRRREELHKAQTKSAKPVAVKVTSPLETRSTEVFASPPDNLKANARIEAEEGWIYELGGFLRELIRLNTGGERLSPQTAAHLVLVLGPCLPETRPLSRKAAEAALASYTEAYEAGGYEIDEIPDLVSRCHSHLVKSGLQPLQVESIMSAYHEQLLQNRLSVEAAELRKLCYPAFPAVYEQAPRDTSVSLACGSCFKPLSANAQGKPRCEFCSEKPLACPVCFQARSPFEDDPVGASLLALCLLCNHGGHAACLRQMMVDEGLEGCPTDNCLCDCAREC</sequence>
<keyword evidence="4" id="KW-0479">Metal-binding</keyword>
<feature type="region of interest" description="Disordered" evidence="10">
    <location>
        <begin position="509"/>
        <end position="528"/>
    </location>
</feature>